<feature type="transmembrane region" description="Helical" evidence="5">
    <location>
        <begin position="82"/>
        <end position="105"/>
    </location>
</feature>
<keyword evidence="4 5" id="KW-0472">Membrane</keyword>
<accession>A0AAV2SHY4</accession>
<dbReference type="InterPro" id="IPR036259">
    <property type="entry name" value="MFS_trans_sf"/>
</dbReference>
<comment type="caution">
    <text evidence="6">The sequence shown here is derived from an EMBL/GenBank/DDBJ whole genome shotgun (WGS) entry which is preliminary data.</text>
</comment>
<dbReference type="GO" id="GO:0016020">
    <property type="term" value="C:membrane"/>
    <property type="evidence" value="ECO:0007669"/>
    <property type="project" value="UniProtKB-SubCell"/>
</dbReference>
<feature type="non-terminal residue" evidence="6">
    <location>
        <position position="476"/>
    </location>
</feature>
<gene>
    <name evidence="6" type="ORF">MNOR_LOCUS36952</name>
</gene>
<protein>
    <recommendedName>
        <fullName evidence="8">Major facilitator superfamily (MFS) profile domain-containing protein</fullName>
    </recommendedName>
</protein>
<comment type="subcellular location">
    <subcellularLocation>
        <location evidence="1">Membrane</location>
        <topology evidence="1">Multi-pass membrane protein</topology>
    </subcellularLocation>
</comment>
<evidence type="ECO:0008006" key="8">
    <source>
        <dbReference type="Google" id="ProtNLM"/>
    </source>
</evidence>
<feature type="transmembrane region" description="Helical" evidence="5">
    <location>
        <begin position="383"/>
        <end position="406"/>
    </location>
</feature>
<evidence type="ECO:0000256" key="3">
    <source>
        <dbReference type="ARBA" id="ARBA00022989"/>
    </source>
</evidence>
<feature type="transmembrane region" description="Helical" evidence="5">
    <location>
        <begin position="449"/>
        <end position="467"/>
    </location>
</feature>
<feature type="transmembrane region" description="Helical" evidence="5">
    <location>
        <begin position="418"/>
        <end position="437"/>
    </location>
</feature>
<keyword evidence="3 5" id="KW-1133">Transmembrane helix</keyword>
<dbReference type="PANTHER" id="PTHR48021:SF1">
    <property type="entry name" value="GH07001P-RELATED"/>
    <property type="match status" value="1"/>
</dbReference>
<evidence type="ECO:0000256" key="2">
    <source>
        <dbReference type="ARBA" id="ARBA00022692"/>
    </source>
</evidence>
<dbReference type="PROSITE" id="PS00216">
    <property type="entry name" value="SUGAR_TRANSPORT_1"/>
    <property type="match status" value="1"/>
</dbReference>
<evidence type="ECO:0000256" key="1">
    <source>
        <dbReference type="ARBA" id="ARBA00004141"/>
    </source>
</evidence>
<organism evidence="6 7">
    <name type="scientific">Meganyctiphanes norvegica</name>
    <name type="common">Northern krill</name>
    <name type="synonym">Thysanopoda norvegica</name>
    <dbReference type="NCBI Taxonomy" id="48144"/>
    <lineage>
        <taxon>Eukaryota</taxon>
        <taxon>Metazoa</taxon>
        <taxon>Ecdysozoa</taxon>
        <taxon>Arthropoda</taxon>
        <taxon>Crustacea</taxon>
        <taxon>Multicrustacea</taxon>
        <taxon>Malacostraca</taxon>
        <taxon>Eumalacostraca</taxon>
        <taxon>Eucarida</taxon>
        <taxon>Euphausiacea</taxon>
        <taxon>Euphausiidae</taxon>
        <taxon>Meganyctiphanes</taxon>
    </lineage>
</organism>
<evidence type="ECO:0000313" key="6">
    <source>
        <dbReference type="EMBL" id="CAL4194631.1"/>
    </source>
</evidence>
<evidence type="ECO:0000256" key="5">
    <source>
        <dbReference type="SAM" id="Phobius"/>
    </source>
</evidence>
<feature type="transmembrane region" description="Helical" evidence="5">
    <location>
        <begin position="344"/>
        <end position="363"/>
    </location>
</feature>
<name>A0AAV2SHY4_MEGNR</name>
<feature type="transmembrane region" description="Helical" evidence="5">
    <location>
        <begin position="278"/>
        <end position="299"/>
    </location>
</feature>
<proteinExistence type="predicted"/>
<keyword evidence="2 5" id="KW-0812">Transmembrane</keyword>
<keyword evidence="7" id="KW-1185">Reference proteome</keyword>
<dbReference type="SUPFAM" id="SSF103473">
    <property type="entry name" value="MFS general substrate transporter"/>
    <property type="match status" value="1"/>
</dbReference>
<feature type="transmembrane region" description="Helical" evidence="5">
    <location>
        <begin position="311"/>
        <end position="332"/>
    </location>
</feature>
<sequence length="476" mass="53608">MQFSSNGCQLNCQHNTYDINRIFKYTATRPCCYLAVAFCFATVSKQTKRHHSSPILLSFTYNSHHRYRMAGRLIPRKIRPKLLILGVLITNLWARGLAAMLYAYIMMQFVYLISKIKAFSNWIDYPMVSNKSLYFQTKIQIEPYVPSGEKRLNGCISIRVLEYPEQEVLPAVSEIPDINNLGSQLIAAILGYYVRYYYVSLIAAIFPATMLISCFFLPETPSNLILKGRETEATKVLKKLRGSHVDVHHVIDELREINSGTKDGGWGSLLQKDVLKRLLVIFFLFFFNVFSGTTVLVFFASRVMKTSGSSINEELCTIILMLVQLVSVFFMGPLMDYLGRKKTLVGSFMVMCLSLGTLAYYSWVTEGLATNHIFVITYGWIPLASLIVCLMAASLGATPIPFIIAGEYFPTSIRSQTSAVWMSARTGFTFLSLQLYSPMVLALTPKGLYGFYSLVCLLGVPYVICMVEETKGKNVG</sequence>
<dbReference type="InterPro" id="IPR005829">
    <property type="entry name" value="Sugar_transporter_CS"/>
</dbReference>
<dbReference type="Pfam" id="PF00083">
    <property type="entry name" value="Sugar_tr"/>
    <property type="match status" value="1"/>
</dbReference>
<dbReference type="Gene3D" id="1.20.1250.20">
    <property type="entry name" value="MFS general substrate transporter like domains"/>
    <property type="match status" value="1"/>
</dbReference>
<feature type="transmembrane region" description="Helical" evidence="5">
    <location>
        <begin position="196"/>
        <end position="217"/>
    </location>
</feature>
<dbReference type="InterPro" id="IPR050549">
    <property type="entry name" value="MFS_Trehalose_Transporter"/>
</dbReference>
<dbReference type="Proteomes" id="UP001497623">
    <property type="component" value="Unassembled WGS sequence"/>
</dbReference>
<evidence type="ECO:0000256" key="4">
    <source>
        <dbReference type="ARBA" id="ARBA00023136"/>
    </source>
</evidence>
<reference evidence="6 7" key="1">
    <citation type="submission" date="2024-05" db="EMBL/GenBank/DDBJ databases">
        <authorList>
            <person name="Wallberg A."/>
        </authorList>
    </citation>
    <scope>NUCLEOTIDE SEQUENCE [LARGE SCALE GENOMIC DNA]</scope>
</reference>
<dbReference type="AlphaFoldDB" id="A0AAV2SHY4"/>
<dbReference type="GO" id="GO:0022857">
    <property type="term" value="F:transmembrane transporter activity"/>
    <property type="evidence" value="ECO:0007669"/>
    <property type="project" value="InterPro"/>
</dbReference>
<dbReference type="PANTHER" id="PTHR48021">
    <property type="match status" value="1"/>
</dbReference>
<evidence type="ECO:0000313" key="7">
    <source>
        <dbReference type="Proteomes" id="UP001497623"/>
    </source>
</evidence>
<dbReference type="EMBL" id="CAXKWB010070859">
    <property type="protein sequence ID" value="CAL4194631.1"/>
    <property type="molecule type" value="Genomic_DNA"/>
</dbReference>
<dbReference type="InterPro" id="IPR005828">
    <property type="entry name" value="MFS_sugar_transport-like"/>
</dbReference>